<feature type="region of interest" description="Disordered" evidence="1">
    <location>
        <begin position="1"/>
        <end position="67"/>
    </location>
</feature>
<reference evidence="2 3" key="1">
    <citation type="submission" date="2018-11" db="EMBL/GenBank/DDBJ databases">
        <title>Genome assembly of Steccherinum ochraceum LE-BIN_3174, the white-rot fungus of the Steccherinaceae family (The Residual Polyporoid clade, Polyporales, Basidiomycota).</title>
        <authorList>
            <person name="Fedorova T.V."/>
            <person name="Glazunova O.A."/>
            <person name="Landesman E.O."/>
            <person name="Moiseenko K.V."/>
            <person name="Psurtseva N.V."/>
            <person name="Savinova O.S."/>
            <person name="Shakhova N.V."/>
            <person name="Tyazhelova T.V."/>
            <person name="Vasina D.V."/>
        </authorList>
    </citation>
    <scope>NUCLEOTIDE SEQUENCE [LARGE SCALE GENOMIC DNA]</scope>
    <source>
        <strain evidence="2 3">LE-BIN_3174</strain>
    </source>
</reference>
<evidence type="ECO:0000313" key="2">
    <source>
        <dbReference type="EMBL" id="TCD65990.1"/>
    </source>
</evidence>
<dbReference type="Proteomes" id="UP000292702">
    <property type="component" value="Unassembled WGS sequence"/>
</dbReference>
<dbReference type="AlphaFoldDB" id="A0A4R0RD14"/>
<comment type="caution">
    <text evidence="2">The sequence shown here is derived from an EMBL/GenBank/DDBJ whole genome shotgun (WGS) entry which is preliminary data.</text>
</comment>
<feature type="compositionally biased region" description="Low complexity" evidence="1">
    <location>
        <begin position="49"/>
        <end position="63"/>
    </location>
</feature>
<name>A0A4R0RD14_9APHY</name>
<dbReference type="EMBL" id="RWJN01000154">
    <property type="protein sequence ID" value="TCD65990.1"/>
    <property type="molecule type" value="Genomic_DNA"/>
</dbReference>
<organism evidence="2 3">
    <name type="scientific">Steccherinum ochraceum</name>
    <dbReference type="NCBI Taxonomy" id="92696"/>
    <lineage>
        <taxon>Eukaryota</taxon>
        <taxon>Fungi</taxon>
        <taxon>Dikarya</taxon>
        <taxon>Basidiomycota</taxon>
        <taxon>Agaricomycotina</taxon>
        <taxon>Agaricomycetes</taxon>
        <taxon>Polyporales</taxon>
        <taxon>Steccherinaceae</taxon>
        <taxon>Steccherinum</taxon>
    </lineage>
</organism>
<proteinExistence type="predicted"/>
<feature type="compositionally biased region" description="Low complexity" evidence="1">
    <location>
        <begin position="1"/>
        <end position="37"/>
    </location>
</feature>
<evidence type="ECO:0000256" key="1">
    <source>
        <dbReference type="SAM" id="MobiDB-lite"/>
    </source>
</evidence>
<protein>
    <submittedName>
        <fullName evidence="2">Uncharacterized protein</fullName>
    </submittedName>
</protein>
<evidence type="ECO:0000313" key="3">
    <source>
        <dbReference type="Proteomes" id="UP000292702"/>
    </source>
</evidence>
<gene>
    <name evidence="2" type="ORF">EIP91_001937</name>
</gene>
<accession>A0A4R0RD14</accession>
<sequence>MPALRSSSSSKNARYSLRSTTVAASTASSSSSSSSSVRQPKHRQPKHVQFSSGSQLQSESSTQIKPAKKEIPTVYKSRFAGVDDPEDIKALFAHLNYSGEELVAFINYMRSPYDIHPIPSQTRINKSYQKEFCFGFYMRPSEIIEWCKARDPNHYAHTEGKVTLAERNFLVDSLSLFLLRRDVRLREAIVTPQLKRKVHGLEEEAGETAFVIDVLTTDDLPDGYVPTNREVRELGFLLQKQPFWWEPREDY</sequence>
<keyword evidence="3" id="KW-1185">Reference proteome</keyword>